<sequence length="266" mass="29538">METNLKNGGLEIDEPEAVVLLGMGTGESHKDLMSSSTPDFIDELEEIIGSTDKLFVRESQPAIPDAISSFDVASVYEVLDGRGERAFLLGQCREKGPVMSFAIVTNTGHGVLQFTRRGIFNQNCDIEGAGILRFTSVKHLYGGYTLQDKWKKLLRIKTSWVHFCTCCLFSPSKTATLEFINLDGSPSGTITYKKWINLGFDDRTLCVHFIPNLDRKAKYMMFAASLIPFTAYLVEPGRSKSSVLLAIFYAFVLFVIISIIVGVIHT</sequence>
<organism evidence="2 3">
    <name type="scientific">Folsomia candida</name>
    <name type="common">Springtail</name>
    <dbReference type="NCBI Taxonomy" id="158441"/>
    <lineage>
        <taxon>Eukaryota</taxon>
        <taxon>Metazoa</taxon>
        <taxon>Ecdysozoa</taxon>
        <taxon>Arthropoda</taxon>
        <taxon>Hexapoda</taxon>
        <taxon>Collembola</taxon>
        <taxon>Entomobryomorpha</taxon>
        <taxon>Isotomoidea</taxon>
        <taxon>Isotomidae</taxon>
        <taxon>Proisotominae</taxon>
        <taxon>Folsomia</taxon>
    </lineage>
</organism>
<dbReference type="AlphaFoldDB" id="A0A226EV32"/>
<gene>
    <name evidence="2" type="ORF">Fcan01_06022</name>
</gene>
<protein>
    <submittedName>
        <fullName evidence="2">Uncharacterized protein</fullName>
    </submittedName>
</protein>
<evidence type="ECO:0000313" key="2">
    <source>
        <dbReference type="EMBL" id="OXA61027.1"/>
    </source>
</evidence>
<evidence type="ECO:0000256" key="1">
    <source>
        <dbReference type="SAM" id="Phobius"/>
    </source>
</evidence>
<feature type="transmembrane region" description="Helical" evidence="1">
    <location>
        <begin position="243"/>
        <end position="264"/>
    </location>
</feature>
<keyword evidence="1" id="KW-0472">Membrane</keyword>
<accession>A0A226EV32</accession>
<keyword evidence="1" id="KW-1133">Transmembrane helix</keyword>
<keyword evidence="1" id="KW-0812">Transmembrane</keyword>
<dbReference type="OrthoDB" id="8247904at2759"/>
<feature type="transmembrane region" description="Helical" evidence="1">
    <location>
        <begin position="217"/>
        <end position="234"/>
    </location>
</feature>
<keyword evidence="3" id="KW-1185">Reference proteome</keyword>
<name>A0A226EV32_FOLCA</name>
<dbReference type="Proteomes" id="UP000198287">
    <property type="component" value="Unassembled WGS sequence"/>
</dbReference>
<dbReference type="EMBL" id="LNIX01000002">
    <property type="protein sequence ID" value="OXA61027.1"/>
    <property type="molecule type" value="Genomic_DNA"/>
</dbReference>
<reference evidence="2 3" key="1">
    <citation type="submission" date="2015-12" db="EMBL/GenBank/DDBJ databases">
        <title>The genome of Folsomia candida.</title>
        <authorList>
            <person name="Faddeeva A."/>
            <person name="Derks M.F."/>
            <person name="Anvar Y."/>
            <person name="Smit S."/>
            <person name="Van Straalen N."/>
            <person name="Roelofs D."/>
        </authorList>
    </citation>
    <scope>NUCLEOTIDE SEQUENCE [LARGE SCALE GENOMIC DNA]</scope>
    <source>
        <strain evidence="2 3">VU population</strain>
        <tissue evidence="2">Whole body</tissue>
    </source>
</reference>
<evidence type="ECO:0000313" key="3">
    <source>
        <dbReference type="Proteomes" id="UP000198287"/>
    </source>
</evidence>
<proteinExistence type="predicted"/>
<dbReference type="OMA" id="DQHCEID"/>
<comment type="caution">
    <text evidence="2">The sequence shown here is derived from an EMBL/GenBank/DDBJ whole genome shotgun (WGS) entry which is preliminary data.</text>
</comment>